<feature type="domain" description="MotA/TolQ/ExbB proton channel" evidence="9">
    <location>
        <begin position="136"/>
        <end position="239"/>
    </location>
</feature>
<dbReference type="AlphaFoldDB" id="A0A1X7AN13"/>
<dbReference type="Pfam" id="PF20560">
    <property type="entry name" value="MotA_N"/>
    <property type="match status" value="1"/>
</dbReference>
<feature type="transmembrane region" description="Helical" evidence="8">
    <location>
        <begin position="195"/>
        <end position="220"/>
    </location>
</feature>
<evidence type="ECO:0000256" key="4">
    <source>
        <dbReference type="ARBA" id="ARBA00022779"/>
    </source>
</evidence>
<dbReference type="PANTHER" id="PTHR30433:SF4">
    <property type="entry name" value="MOTILITY PROTEIN A"/>
    <property type="match status" value="1"/>
</dbReference>
<evidence type="ECO:0000256" key="6">
    <source>
        <dbReference type="ARBA" id="ARBA00023136"/>
    </source>
</evidence>
<proteinExistence type="inferred from homology"/>
<dbReference type="GO" id="GO:0006935">
    <property type="term" value="P:chemotaxis"/>
    <property type="evidence" value="ECO:0007669"/>
    <property type="project" value="InterPro"/>
</dbReference>
<dbReference type="Pfam" id="PF01618">
    <property type="entry name" value="MotA_ExbB"/>
    <property type="match status" value="1"/>
</dbReference>
<dbReference type="EMBL" id="FWPT01000008">
    <property type="protein sequence ID" value="SMA49676.1"/>
    <property type="molecule type" value="Genomic_DNA"/>
</dbReference>
<feature type="transmembrane region" description="Helical" evidence="8">
    <location>
        <begin position="36"/>
        <end position="55"/>
    </location>
</feature>
<gene>
    <name evidence="11" type="primary">lafT_3</name>
    <name evidence="11" type="ORF">EHSB41UT_03458</name>
</gene>
<dbReference type="GO" id="GO:0015031">
    <property type="term" value="P:protein transport"/>
    <property type="evidence" value="ECO:0007669"/>
    <property type="project" value="UniProtKB-KW"/>
</dbReference>
<sequence length="291" mass="31968">MLKFFGLLILAASIFGGFVASDGQLLSLWQPGQIFIIIGGGIGAFVIANPWAVIVRTGRYLSRAITGKNSYPTEFYQKLLTLLFELFEVRRRVGSAALEEHIDHPDQSVLFIESGILEYERLTSFICDNLRLVTLGKVLPHELEGLLEQELATMNEDYLRPADAMQAVADSLPGFGIIAAVMGIILTMQSMDGPAYLLGMKVAGALVGSFLGILLCYGLLNPLAKSITHAIREETQLFECVRAALTALVYGRPSAIAVDAGRRMLFTEVRPSFDQLESWLLESHPTTESRE</sequence>
<feature type="transmembrane region" description="Helical" evidence="8">
    <location>
        <begin position="167"/>
        <end position="189"/>
    </location>
</feature>
<evidence type="ECO:0000256" key="5">
    <source>
        <dbReference type="ARBA" id="ARBA00022989"/>
    </source>
</evidence>
<name>A0A1X7AN13_9GAMM</name>
<keyword evidence="5 8" id="KW-1133">Transmembrane helix</keyword>
<evidence type="ECO:0000313" key="11">
    <source>
        <dbReference type="EMBL" id="SMA49676.1"/>
    </source>
</evidence>
<evidence type="ECO:0000259" key="9">
    <source>
        <dbReference type="Pfam" id="PF01618"/>
    </source>
</evidence>
<keyword evidence="3 8" id="KW-0812">Transmembrane</keyword>
<comment type="similarity">
    <text evidence="7">Belongs to the exbB/tolQ family.</text>
</comment>
<evidence type="ECO:0000256" key="1">
    <source>
        <dbReference type="ARBA" id="ARBA00004651"/>
    </source>
</evidence>
<comment type="subcellular location">
    <subcellularLocation>
        <location evidence="1">Cell membrane</location>
        <topology evidence="1">Multi-pass membrane protein</topology>
    </subcellularLocation>
    <subcellularLocation>
        <location evidence="7">Membrane</location>
        <topology evidence="7">Multi-pass membrane protein</topology>
    </subcellularLocation>
</comment>
<dbReference type="RefSeq" id="WP_087112122.1">
    <property type="nucleotide sequence ID" value="NZ_CBCSCN010000010.1"/>
</dbReference>
<reference evidence="11 12" key="1">
    <citation type="submission" date="2017-03" db="EMBL/GenBank/DDBJ databases">
        <authorList>
            <person name="Afonso C.L."/>
            <person name="Miller P.J."/>
            <person name="Scott M.A."/>
            <person name="Spackman E."/>
            <person name="Goraichik I."/>
            <person name="Dimitrov K.M."/>
            <person name="Suarez D.L."/>
            <person name="Swayne D.E."/>
        </authorList>
    </citation>
    <scope>NUCLEOTIDE SEQUENCE [LARGE SCALE GENOMIC DNA]</scope>
    <source>
        <strain evidence="11">SB41UT1</strain>
    </source>
</reference>
<feature type="domain" description="Motility protein A N-terminal" evidence="10">
    <location>
        <begin position="5"/>
        <end position="92"/>
    </location>
</feature>
<keyword evidence="2" id="KW-1003">Cell membrane</keyword>
<dbReference type="InterPro" id="IPR047055">
    <property type="entry name" value="MotA-like"/>
</dbReference>
<keyword evidence="6 8" id="KW-0472">Membrane</keyword>
<dbReference type="NCBIfam" id="TIGR03818">
    <property type="entry name" value="MotA1"/>
    <property type="match status" value="1"/>
</dbReference>
<organism evidence="11 12">
    <name type="scientific">Parendozoicomonas haliclonae</name>
    <dbReference type="NCBI Taxonomy" id="1960125"/>
    <lineage>
        <taxon>Bacteria</taxon>
        <taxon>Pseudomonadati</taxon>
        <taxon>Pseudomonadota</taxon>
        <taxon>Gammaproteobacteria</taxon>
        <taxon>Oceanospirillales</taxon>
        <taxon>Endozoicomonadaceae</taxon>
        <taxon>Parendozoicomonas</taxon>
    </lineage>
</organism>
<dbReference type="PANTHER" id="PTHR30433">
    <property type="entry name" value="CHEMOTAXIS PROTEIN MOTA"/>
    <property type="match status" value="1"/>
</dbReference>
<keyword evidence="12" id="KW-1185">Reference proteome</keyword>
<evidence type="ECO:0000256" key="3">
    <source>
        <dbReference type="ARBA" id="ARBA00022692"/>
    </source>
</evidence>
<dbReference type="OrthoDB" id="9782603at2"/>
<keyword evidence="7" id="KW-0813">Transport</keyword>
<accession>A0A1X7AN13</accession>
<dbReference type="InterPro" id="IPR002898">
    <property type="entry name" value="MotA_ExbB_proton_chnl"/>
</dbReference>
<evidence type="ECO:0000256" key="7">
    <source>
        <dbReference type="RuleBase" id="RU004057"/>
    </source>
</evidence>
<keyword evidence="7" id="KW-0653">Protein transport</keyword>
<evidence type="ECO:0000256" key="8">
    <source>
        <dbReference type="SAM" id="Phobius"/>
    </source>
</evidence>
<dbReference type="GO" id="GO:0071978">
    <property type="term" value="P:bacterial-type flagellum-dependent swarming motility"/>
    <property type="evidence" value="ECO:0007669"/>
    <property type="project" value="InterPro"/>
</dbReference>
<dbReference type="InterPro" id="IPR022522">
    <property type="entry name" value="Flagellar_motor_stator_MotA"/>
</dbReference>
<evidence type="ECO:0000256" key="2">
    <source>
        <dbReference type="ARBA" id="ARBA00022475"/>
    </source>
</evidence>
<protein>
    <submittedName>
        <fullName evidence="11">Chemotaxis protein LafT</fullName>
    </submittedName>
</protein>
<evidence type="ECO:0000259" key="10">
    <source>
        <dbReference type="Pfam" id="PF20560"/>
    </source>
</evidence>
<dbReference type="GO" id="GO:0005886">
    <property type="term" value="C:plasma membrane"/>
    <property type="evidence" value="ECO:0007669"/>
    <property type="project" value="UniProtKB-SubCell"/>
</dbReference>
<evidence type="ECO:0000313" key="12">
    <source>
        <dbReference type="Proteomes" id="UP000196573"/>
    </source>
</evidence>
<keyword evidence="4" id="KW-0283">Flagellar rotation</keyword>
<dbReference type="Proteomes" id="UP000196573">
    <property type="component" value="Unassembled WGS sequence"/>
</dbReference>
<dbReference type="InterPro" id="IPR046786">
    <property type="entry name" value="MotA_N"/>
</dbReference>